<dbReference type="EMBL" id="SGWQ01000002">
    <property type="protein sequence ID" value="RZS43444.1"/>
    <property type="molecule type" value="Genomic_DNA"/>
</dbReference>
<keyword evidence="2" id="KW-0238">DNA-binding</keyword>
<dbReference type="Pfam" id="PF01022">
    <property type="entry name" value="HTH_5"/>
    <property type="match status" value="1"/>
</dbReference>
<evidence type="ECO:0000256" key="1">
    <source>
        <dbReference type="ARBA" id="ARBA00023015"/>
    </source>
</evidence>
<dbReference type="CDD" id="cd00090">
    <property type="entry name" value="HTH_ARSR"/>
    <property type="match status" value="1"/>
</dbReference>
<dbReference type="SUPFAM" id="SSF46785">
    <property type="entry name" value="Winged helix' DNA-binding domain"/>
    <property type="match status" value="1"/>
</dbReference>
<evidence type="ECO:0000313" key="5">
    <source>
        <dbReference type="EMBL" id="RZS43444.1"/>
    </source>
</evidence>
<evidence type="ECO:0000256" key="2">
    <source>
        <dbReference type="ARBA" id="ARBA00023125"/>
    </source>
</evidence>
<dbReference type="SMART" id="SM00418">
    <property type="entry name" value="HTH_ARSR"/>
    <property type="match status" value="1"/>
</dbReference>
<keyword evidence="3" id="KW-0804">Transcription</keyword>
<evidence type="ECO:0000313" key="6">
    <source>
        <dbReference type="Proteomes" id="UP000294257"/>
    </source>
</evidence>
<dbReference type="RefSeq" id="WP_130343287.1">
    <property type="nucleotide sequence ID" value="NZ_SGWQ01000002.1"/>
</dbReference>
<evidence type="ECO:0000256" key="3">
    <source>
        <dbReference type="ARBA" id="ARBA00023163"/>
    </source>
</evidence>
<sequence length="331" mass="36062">MLRIHFGAQDMARTTIATTVDPLWETVLSLHMVQTPRPPVVFGRWRDHARRALVRQGLAKQINHTLIPITPPASYFPDFLTPAESVEGLDAGIEAIIATSDRRVRDELAMLGTTTSTTSWVQLLAQGDREARQQLGQALRAYYDVALAPHQAAIDACLEADRQNRVRAMVGGGIEQMLGGMRPLMRWEAPVLEVAYPVDRDVYLDGRGMLLVPSFFCWRMPVALADESLRPVLVYPVRHEAITASAVGGARRPKCTEEALGNLLGATRAAVLLGVNEGRTTSQLAADVKVSAATISHHTTVLRESGLIDTTRQANTVVHTLTPLGNDLVGG</sequence>
<comment type="caution">
    <text evidence="5">The sequence shown here is derived from an EMBL/GenBank/DDBJ whole genome shotgun (WGS) entry which is preliminary data.</text>
</comment>
<dbReference type="InterPro" id="IPR011991">
    <property type="entry name" value="ArsR-like_HTH"/>
</dbReference>
<dbReference type="PANTHER" id="PTHR43132:SF8">
    <property type="entry name" value="HTH-TYPE TRANSCRIPTIONAL REGULATOR KMTR"/>
    <property type="match status" value="1"/>
</dbReference>
<proteinExistence type="predicted"/>
<dbReference type="PANTHER" id="PTHR43132">
    <property type="entry name" value="ARSENICAL RESISTANCE OPERON REPRESSOR ARSR-RELATED"/>
    <property type="match status" value="1"/>
</dbReference>
<name>A0A4Q7L2R4_9PSEU</name>
<dbReference type="InterPro" id="IPR001845">
    <property type="entry name" value="HTH_ArsR_DNA-bd_dom"/>
</dbReference>
<feature type="domain" description="HTH arsR-type" evidence="4">
    <location>
        <begin position="259"/>
        <end position="330"/>
    </location>
</feature>
<dbReference type="InterPro" id="IPR036388">
    <property type="entry name" value="WH-like_DNA-bd_sf"/>
</dbReference>
<gene>
    <name evidence="5" type="ORF">EV193_102424</name>
</gene>
<keyword evidence="6" id="KW-1185">Reference proteome</keyword>
<dbReference type="GO" id="GO:0003677">
    <property type="term" value="F:DNA binding"/>
    <property type="evidence" value="ECO:0007669"/>
    <property type="project" value="UniProtKB-KW"/>
</dbReference>
<dbReference type="OrthoDB" id="3808065at2"/>
<protein>
    <submittedName>
        <fullName evidence="5">Helix-turn-helix protein</fullName>
    </submittedName>
</protein>
<dbReference type="Proteomes" id="UP000294257">
    <property type="component" value="Unassembled WGS sequence"/>
</dbReference>
<reference evidence="5 6" key="1">
    <citation type="submission" date="2019-02" db="EMBL/GenBank/DDBJ databases">
        <title>Genomic Encyclopedia of Type Strains, Phase IV (KMG-IV): sequencing the most valuable type-strain genomes for metagenomic binning, comparative biology and taxonomic classification.</title>
        <authorList>
            <person name="Goeker M."/>
        </authorList>
    </citation>
    <scope>NUCLEOTIDE SEQUENCE [LARGE SCALE GENOMIC DNA]</scope>
    <source>
        <strain evidence="5 6">DSM 101727</strain>
    </source>
</reference>
<dbReference type="Gene3D" id="1.10.10.10">
    <property type="entry name" value="Winged helix-like DNA-binding domain superfamily/Winged helix DNA-binding domain"/>
    <property type="match status" value="1"/>
</dbReference>
<dbReference type="InterPro" id="IPR036390">
    <property type="entry name" value="WH_DNA-bd_sf"/>
</dbReference>
<evidence type="ECO:0000259" key="4">
    <source>
        <dbReference type="SMART" id="SM00418"/>
    </source>
</evidence>
<dbReference type="InterPro" id="IPR051011">
    <property type="entry name" value="Metal_resp_trans_reg"/>
</dbReference>
<dbReference type="AlphaFoldDB" id="A0A4Q7L2R4"/>
<accession>A0A4Q7L2R4</accession>
<keyword evidence="1" id="KW-0805">Transcription regulation</keyword>
<dbReference type="GO" id="GO:0003700">
    <property type="term" value="F:DNA-binding transcription factor activity"/>
    <property type="evidence" value="ECO:0007669"/>
    <property type="project" value="InterPro"/>
</dbReference>
<organism evidence="5 6">
    <name type="scientific">Herbihabitans rhizosphaerae</name>
    <dbReference type="NCBI Taxonomy" id="1872711"/>
    <lineage>
        <taxon>Bacteria</taxon>
        <taxon>Bacillati</taxon>
        <taxon>Actinomycetota</taxon>
        <taxon>Actinomycetes</taxon>
        <taxon>Pseudonocardiales</taxon>
        <taxon>Pseudonocardiaceae</taxon>
        <taxon>Herbihabitans</taxon>
    </lineage>
</organism>